<comment type="caution">
    <text evidence="2">The sequence shown here is derived from an EMBL/GenBank/DDBJ whole genome shotgun (WGS) entry which is preliminary data.</text>
</comment>
<keyword evidence="1" id="KW-0175">Coiled coil</keyword>
<evidence type="ECO:0000313" key="2">
    <source>
        <dbReference type="EMBL" id="GAB1228140.1"/>
    </source>
</evidence>
<protein>
    <submittedName>
        <fullName evidence="2">Uncharacterized protein</fullName>
    </submittedName>
</protein>
<organism evidence="2 3">
    <name type="scientific">Entamoeba nuttalli</name>
    <dbReference type="NCBI Taxonomy" id="412467"/>
    <lineage>
        <taxon>Eukaryota</taxon>
        <taxon>Amoebozoa</taxon>
        <taxon>Evosea</taxon>
        <taxon>Archamoebae</taxon>
        <taxon>Mastigamoebida</taxon>
        <taxon>Entamoebidae</taxon>
        <taxon>Entamoeba</taxon>
    </lineage>
</organism>
<reference evidence="2 3" key="1">
    <citation type="journal article" date="2019" name="PLoS Negl. Trop. Dis.">
        <title>Whole genome sequencing of Entamoeba nuttalli reveals mammalian host-related molecular signatures and a novel octapeptide-repeat surface protein.</title>
        <authorList>
            <person name="Tanaka M."/>
            <person name="Makiuchi T."/>
            <person name="Komiyama T."/>
            <person name="Shiina T."/>
            <person name="Osaki K."/>
            <person name="Tachibana H."/>
        </authorList>
    </citation>
    <scope>NUCLEOTIDE SEQUENCE [LARGE SCALE GENOMIC DNA]</scope>
    <source>
        <strain evidence="2 3">P19-061405</strain>
    </source>
</reference>
<name>A0ABQ0DZ83_9EUKA</name>
<sequence length="392" mass="45503">MQDLMNALQANGNETIDRIRKIEERLDSQQQIIEKLTLENRNLHHLLFSIIKTRLLEIDDVYDDDIDSQYIEKMIGDRNQSLSMFGISSFNYINEVRKVDKPLKPITPEILIACYKLTENESEKTSILCAISKNTKLEYSTSLCDILVSHIGDSNEVNEDLAIDAFCSMKCKYKNEQLILNLCQCLIETPNDNLTKKMKLAYLILRYSEIEDHYIRKAMFTSGIIEYICEDYLSLQQCGSLGVLLLVIKNLLDDQSYTDFIPFECVEAIIHSPLWYEDFQDNQWKQLTHFEPFSLLKNLCSSPIQRNVISRSGLLEDIFEHIDVDNKDCLLILLELNKICPQDVVDYTEIIKEAMKDHQEDKEYLQIATHLLCAIALSQSSTSRQYHLETQK</sequence>
<dbReference type="EMBL" id="BAAFRS010000378">
    <property type="protein sequence ID" value="GAB1228140.1"/>
    <property type="molecule type" value="Genomic_DNA"/>
</dbReference>
<feature type="coiled-coil region" evidence="1">
    <location>
        <begin position="5"/>
        <end position="39"/>
    </location>
</feature>
<accession>A0ABQ0DZ83</accession>
<proteinExistence type="predicted"/>
<gene>
    <name evidence="2" type="ORF">ENUP19_0378G0020</name>
</gene>
<dbReference type="Proteomes" id="UP001628156">
    <property type="component" value="Unassembled WGS sequence"/>
</dbReference>
<evidence type="ECO:0000256" key="1">
    <source>
        <dbReference type="SAM" id="Coils"/>
    </source>
</evidence>
<keyword evidence="3" id="KW-1185">Reference proteome</keyword>
<evidence type="ECO:0000313" key="3">
    <source>
        <dbReference type="Proteomes" id="UP001628156"/>
    </source>
</evidence>